<organism evidence="1 2">
    <name type="scientific">Portunus trituberculatus</name>
    <name type="common">Swimming crab</name>
    <name type="synonym">Neptunus trituberculatus</name>
    <dbReference type="NCBI Taxonomy" id="210409"/>
    <lineage>
        <taxon>Eukaryota</taxon>
        <taxon>Metazoa</taxon>
        <taxon>Ecdysozoa</taxon>
        <taxon>Arthropoda</taxon>
        <taxon>Crustacea</taxon>
        <taxon>Multicrustacea</taxon>
        <taxon>Malacostraca</taxon>
        <taxon>Eumalacostraca</taxon>
        <taxon>Eucarida</taxon>
        <taxon>Decapoda</taxon>
        <taxon>Pleocyemata</taxon>
        <taxon>Brachyura</taxon>
        <taxon>Eubrachyura</taxon>
        <taxon>Portunoidea</taxon>
        <taxon>Portunidae</taxon>
        <taxon>Portuninae</taxon>
        <taxon>Portunus</taxon>
    </lineage>
</organism>
<gene>
    <name evidence="1" type="ORF">E2C01_017669</name>
</gene>
<protein>
    <submittedName>
        <fullName evidence="1">Uncharacterized protein</fullName>
    </submittedName>
</protein>
<accession>A0A5B7DUD5</accession>
<reference evidence="1 2" key="1">
    <citation type="submission" date="2019-05" db="EMBL/GenBank/DDBJ databases">
        <title>Another draft genome of Portunus trituberculatus and its Hox gene families provides insights of decapod evolution.</title>
        <authorList>
            <person name="Jeong J.-H."/>
            <person name="Song I."/>
            <person name="Kim S."/>
            <person name="Choi T."/>
            <person name="Kim D."/>
            <person name="Ryu S."/>
            <person name="Kim W."/>
        </authorList>
    </citation>
    <scope>NUCLEOTIDE SEQUENCE [LARGE SCALE GENOMIC DNA]</scope>
    <source>
        <tissue evidence="1">Muscle</tissue>
    </source>
</reference>
<proteinExistence type="predicted"/>
<comment type="caution">
    <text evidence="1">The sequence shown here is derived from an EMBL/GenBank/DDBJ whole genome shotgun (WGS) entry which is preliminary data.</text>
</comment>
<evidence type="ECO:0000313" key="1">
    <source>
        <dbReference type="EMBL" id="MPC24583.1"/>
    </source>
</evidence>
<dbReference type="AlphaFoldDB" id="A0A5B7DUD5"/>
<keyword evidence="2" id="KW-1185">Reference proteome</keyword>
<sequence>MVSCYQLQLCVWSLVQAEREEVKAQHSSLQGRISQYCCCYYYYHYYYYYYYYYYCCCYHDKHKHISLSVFEVILSSRVLVELTISDSRLFTR</sequence>
<name>A0A5B7DUD5_PORTR</name>
<evidence type="ECO:0000313" key="2">
    <source>
        <dbReference type="Proteomes" id="UP000324222"/>
    </source>
</evidence>
<dbReference type="Proteomes" id="UP000324222">
    <property type="component" value="Unassembled WGS sequence"/>
</dbReference>
<dbReference type="EMBL" id="VSRR010001347">
    <property type="protein sequence ID" value="MPC24583.1"/>
    <property type="molecule type" value="Genomic_DNA"/>
</dbReference>